<proteinExistence type="predicted"/>
<sequence length="75" mass="9070">MADESRLTRDRPIEYKLYETLSYLRLMLKDFRCWFDVKKLRNEGRREAIFEETNESHFPQQLLHVYGDLAEITGS</sequence>
<evidence type="ECO:0000313" key="1">
    <source>
        <dbReference type="EMBL" id="KAF2530752.1"/>
    </source>
</evidence>
<dbReference type="AlphaFoldDB" id="A0A8S9FJ35"/>
<reference evidence="1" key="1">
    <citation type="submission" date="2019-12" db="EMBL/GenBank/DDBJ databases">
        <title>Genome sequencing and annotation of Brassica cretica.</title>
        <authorList>
            <person name="Studholme D.J."/>
            <person name="Sarris P.F."/>
        </authorList>
    </citation>
    <scope>NUCLEOTIDE SEQUENCE</scope>
    <source>
        <strain evidence="2">PFS-001/15</strain>
        <strain evidence="1">PFS-102/07</strain>
        <tissue evidence="1">Leaf</tissue>
    </source>
</reference>
<dbReference type="EMBL" id="QGKY02002305">
    <property type="protein sequence ID" value="KAF2530752.1"/>
    <property type="molecule type" value="Genomic_DNA"/>
</dbReference>
<reference evidence="3" key="2">
    <citation type="submission" date="2019-12" db="EMBL/GenBank/DDBJ databases">
        <title>Genome sequencing and annotation of Brassica cretica.</title>
        <authorList>
            <person name="Studholme D.J."/>
            <person name="Sarris P."/>
        </authorList>
    </citation>
    <scope>NUCLEOTIDE SEQUENCE</scope>
    <source>
        <strain evidence="3">PFS-109/04</strain>
        <tissue evidence="3">Leaf</tissue>
    </source>
</reference>
<gene>
    <name evidence="2" type="ORF">F2Q68_00034549</name>
    <name evidence="3" type="ORF">F2Q69_00053337</name>
    <name evidence="1" type="ORF">F2Q70_00030070</name>
</gene>
<organism evidence="1">
    <name type="scientific">Brassica cretica</name>
    <name type="common">Mustard</name>
    <dbReference type="NCBI Taxonomy" id="69181"/>
    <lineage>
        <taxon>Eukaryota</taxon>
        <taxon>Viridiplantae</taxon>
        <taxon>Streptophyta</taxon>
        <taxon>Embryophyta</taxon>
        <taxon>Tracheophyta</taxon>
        <taxon>Spermatophyta</taxon>
        <taxon>Magnoliopsida</taxon>
        <taxon>eudicotyledons</taxon>
        <taxon>Gunneridae</taxon>
        <taxon>Pentapetalae</taxon>
        <taxon>rosids</taxon>
        <taxon>malvids</taxon>
        <taxon>Brassicales</taxon>
        <taxon>Brassicaceae</taxon>
        <taxon>Brassiceae</taxon>
        <taxon>Brassica</taxon>
    </lineage>
</organism>
<name>A0A8S9FJ35_BRACR</name>
<dbReference type="Proteomes" id="UP000712281">
    <property type="component" value="Unassembled WGS sequence"/>
</dbReference>
<dbReference type="Proteomes" id="UP000712600">
    <property type="component" value="Unassembled WGS sequence"/>
</dbReference>
<evidence type="ECO:0000313" key="2">
    <source>
        <dbReference type="EMBL" id="KAF2551015.1"/>
    </source>
</evidence>
<evidence type="ECO:0000313" key="3">
    <source>
        <dbReference type="EMBL" id="KAF3486478.1"/>
    </source>
</evidence>
<comment type="caution">
    <text evidence="1">The sequence shown here is derived from an EMBL/GenBank/DDBJ whole genome shotgun (WGS) entry which is preliminary data.</text>
</comment>
<dbReference type="EMBL" id="QGKX02002183">
    <property type="protein sequence ID" value="KAF3486478.1"/>
    <property type="molecule type" value="Genomic_DNA"/>
</dbReference>
<protein>
    <submittedName>
        <fullName evidence="1">Uncharacterized protein</fullName>
    </submittedName>
</protein>
<accession>A0A8S9FJ35</accession>
<dbReference type="EMBL" id="QGKW02001988">
    <property type="protein sequence ID" value="KAF2551015.1"/>
    <property type="molecule type" value="Genomic_DNA"/>
</dbReference>